<reference evidence="3" key="1">
    <citation type="submission" date="2019-08" db="EMBL/GenBank/DDBJ databases">
        <title>Limnoglobus roseus gen. nov., sp. nov., a novel freshwater planctomycete with a giant genome from the family Gemmataceae.</title>
        <authorList>
            <person name="Kulichevskaya I.S."/>
            <person name="Naumoff D.G."/>
            <person name="Miroshnikov K."/>
            <person name="Ivanova A."/>
            <person name="Philippov D.A."/>
            <person name="Hakobyan A."/>
            <person name="Rijpstra I.C."/>
            <person name="Sinninghe Damste J.S."/>
            <person name="Liesack W."/>
            <person name="Dedysh S.N."/>
        </authorList>
    </citation>
    <scope>NUCLEOTIDE SEQUENCE [LARGE SCALE GENOMIC DNA]</scope>
    <source>
        <strain evidence="3">PX52</strain>
    </source>
</reference>
<dbReference type="AlphaFoldDB" id="A0A5C1A6K7"/>
<dbReference type="PANTHER" id="PTHR43792:SF1">
    <property type="entry name" value="N-ACETYLTRANSFERASE DOMAIN-CONTAINING PROTEIN"/>
    <property type="match status" value="1"/>
</dbReference>
<dbReference type="Proteomes" id="UP000324974">
    <property type="component" value="Chromosome"/>
</dbReference>
<evidence type="ECO:0000259" key="1">
    <source>
        <dbReference type="PROSITE" id="PS51186"/>
    </source>
</evidence>
<dbReference type="InterPro" id="IPR016181">
    <property type="entry name" value="Acyl_CoA_acyltransferase"/>
</dbReference>
<organism evidence="2 3">
    <name type="scientific">Limnoglobus roseus</name>
    <dbReference type="NCBI Taxonomy" id="2598579"/>
    <lineage>
        <taxon>Bacteria</taxon>
        <taxon>Pseudomonadati</taxon>
        <taxon>Planctomycetota</taxon>
        <taxon>Planctomycetia</taxon>
        <taxon>Gemmatales</taxon>
        <taxon>Gemmataceae</taxon>
        <taxon>Limnoglobus</taxon>
    </lineage>
</organism>
<accession>A0A5C1A6K7</accession>
<feature type="domain" description="N-acetyltransferase" evidence="1">
    <location>
        <begin position="12"/>
        <end position="178"/>
    </location>
</feature>
<dbReference type="EMBL" id="CP042425">
    <property type="protein sequence ID" value="QEL14015.1"/>
    <property type="molecule type" value="Genomic_DNA"/>
</dbReference>
<dbReference type="KEGG" id="lrs:PX52LOC_00877"/>
<name>A0A5C1A6K7_9BACT</name>
<dbReference type="Gene3D" id="3.40.630.30">
    <property type="match status" value="1"/>
</dbReference>
<dbReference type="PANTHER" id="PTHR43792">
    <property type="entry name" value="GNAT FAMILY, PUTATIVE (AFU_ORTHOLOGUE AFUA_3G00765)-RELATED-RELATED"/>
    <property type="match status" value="1"/>
</dbReference>
<protein>
    <submittedName>
        <fullName evidence="2">N-acetyltransferase</fullName>
    </submittedName>
</protein>
<sequence length="189" mass="21300">MVEPLELWSSRLCLRRLRPEDARAICAYRALPEVARFQSWESFGLSDAERLIADQAAVVPDIPGTWLQLAMVTADSAVVIGDCGLHFRGDDSRQVELGITLAPTHQGRGLATEALGTVLEYLFERLGKHRVSAVTDAENDAAASLFRRLGFRQEAHYVEHVWFKGAWGSEYLFALLRREWQARRTINCT</sequence>
<proteinExistence type="predicted"/>
<gene>
    <name evidence="2" type="ORF">PX52LOC_00877</name>
</gene>
<evidence type="ECO:0000313" key="2">
    <source>
        <dbReference type="EMBL" id="QEL14015.1"/>
    </source>
</evidence>
<keyword evidence="2" id="KW-0808">Transferase</keyword>
<dbReference type="PROSITE" id="PS51186">
    <property type="entry name" value="GNAT"/>
    <property type="match status" value="1"/>
</dbReference>
<keyword evidence="3" id="KW-1185">Reference proteome</keyword>
<dbReference type="InterPro" id="IPR000182">
    <property type="entry name" value="GNAT_dom"/>
</dbReference>
<dbReference type="InterPro" id="IPR051531">
    <property type="entry name" value="N-acetyltransferase"/>
</dbReference>
<dbReference type="Pfam" id="PF13302">
    <property type="entry name" value="Acetyltransf_3"/>
    <property type="match status" value="1"/>
</dbReference>
<dbReference type="OrthoDB" id="9785602at2"/>
<dbReference type="RefSeq" id="WP_149108939.1">
    <property type="nucleotide sequence ID" value="NZ_CP042425.1"/>
</dbReference>
<dbReference type="GO" id="GO:0016747">
    <property type="term" value="F:acyltransferase activity, transferring groups other than amino-acyl groups"/>
    <property type="evidence" value="ECO:0007669"/>
    <property type="project" value="InterPro"/>
</dbReference>
<dbReference type="SUPFAM" id="SSF55729">
    <property type="entry name" value="Acyl-CoA N-acyltransferases (Nat)"/>
    <property type="match status" value="1"/>
</dbReference>
<evidence type="ECO:0000313" key="3">
    <source>
        <dbReference type="Proteomes" id="UP000324974"/>
    </source>
</evidence>